<accession>A0A0F9JSP9</accession>
<feature type="non-terminal residue" evidence="1">
    <location>
        <position position="1"/>
    </location>
</feature>
<protein>
    <submittedName>
        <fullName evidence="1">Uncharacterized protein</fullName>
    </submittedName>
</protein>
<dbReference type="AlphaFoldDB" id="A0A0F9JSP9"/>
<reference evidence="1" key="1">
    <citation type="journal article" date="2015" name="Nature">
        <title>Complex archaea that bridge the gap between prokaryotes and eukaryotes.</title>
        <authorList>
            <person name="Spang A."/>
            <person name="Saw J.H."/>
            <person name="Jorgensen S.L."/>
            <person name="Zaremba-Niedzwiedzka K."/>
            <person name="Martijn J."/>
            <person name="Lind A.E."/>
            <person name="van Eijk R."/>
            <person name="Schleper C."/>
            <person name="Guy L."/>
            <person name="Ettema T.J."/>
        </authorList>
    </citation>
    <scope>NUCLEOTIDE SEQUENCE</scope>
</reference>
<sequence>EFIEEYSLSDTDGAKDLYVTFQKAIDLNLQRNDLIDDIDEKISEMIEQGEGDVQRSHKTY</sequence>
<evidence type="ECO:0000313" key="1">
    <source>
        <dbReference type="EMBL" id="KKM10946.1"/>
    </source>
</evidence>
<gene>
    <name evidence="1" type="ORF">LCGC14_1721600</name>
</gene>
<comment type="caution">
    <text evidence="1">The sequence shown here is derived from an EMBL/GenBank/DDBJ whole genome shotgun (WGS) entry which is preliminary data.</text>
</comment>
<proteinExistence type="predicted"/>
<name>A0A0F9JSP9_9ZZZZ</name>
<organism evidence="1">
    <name type="scientific">marine sediment metagenome</name>
    <dbReference type="NCBI Taxonomy" id="412755"/>
    <lineage>
        <taxon>unclassified sequences</taxon>
        <taxon>metagenomes</taxon>
        <taxon>ecological metagenomes</taxon>
    </lineage>
</organism>
<dbReference type="EMBL" id="LAZR01015502">
    <property type="protein sequence ID" value="KKM10946.1"/>
    <property type="molecule type" value="Genomic_DNA"/>
</dbReference>